<name>A0A094YFQ2_9PROT</name>
<evidence type="ECO:0000313" key="2">
    <source>
        <dbReference type="Proteomes" id="UP000029448"/>
    </source>
</evidence>
<protein>
    <submittedName>
        <fullName evidence="1">Uncharacterized protein</fullName>
    </submittedName>
</protein>
<dbReference type="PATRIC" id="fig|104102.7.peg.3405"/>
<accession>A0A094YFQ2</accession>
<sequence length="44" mass="5362">MKKTGILFFRSRFFYLLKEYDLTLLTKFSNSALVCKTWWLPRQA</sequence>
<organism evidence="1 2">
    <name type="scientific">Acetobacter tropicalis</name>
    <dbReference type="NCBI Taxonomy" id="104102"/>
    <lineage>
        <taxon>Bacteria</taxon>
        <taxon>Pseudomonadati</taxon>
        <taxon>Pseudomonadota</taxon>
        <taxon>Alphaproteobacteria</taxon>
        <taxon>Acetobacterales</taxon>
        <taxon>Acetobacteraceae</taxon>
        <taxon>Acetobacter</taxon>
    </lineage>
</organism>
<evidence type="ECO:0000313" key="1">
    <source>
        <dbReference type="EMBL" id="KGB20850.1"/>
    </source>
</evidence>
<keyword evidence="2" id="KW-1185">Reference proteome</keyword>
<dbReference type="STRING" id="104102.AtDm6_3453"/>
<dbReference type="EMBL" id="JOKM01000112">
    <property type="protein sequence ID" value="KGB20850.1"/>
    <property type="molecule type" value="Genomic_DNA"/>
</dbReference>
<dbReference type="AlphaFoldDB" id="A0A094YFQ2"/>
<dbReference type="Proteomes" id="UP000029448">
    <property type="component" value="Unassembled WGS sequence"/>
</dbReference>
<reference evidence="1 2" key="1">
    <citation type="submission" date="2014-06" db="EMBL/GenBank/DDBJ databases">
        <title>Functional and comparative genomic analyses of the Drosophila gut microbiota identify candidate symbiosis factors.</title>
        <authorList>
            <person name="Newell P.D."/>
            <person name="Chaston J.M."/>
            <person name="Douglas A.E."/>
        </authorList>
    </citation>
    <scope>NUCLEOTIDE SEQUENCE [LARGE SCALE GENOMIC DNA]</scope>
    <source>
        <strain evidence="1 2">DmCS_006</strain>
    </source>
</reference>
<gene>
    <name evidence="1" type="ORF">AtDm6_3453</name>
</gene>
<comment type="caution">
    <text evidence="1">The sequence shown here is derived from an EMBL/GenBank/DDBJ whole genome shotgun (WGS) entry which is preliminary data.</text>
</comment>
<proteinExistence type="predicted"/>